<comment type="caution">
    <text evidence="1">The sequence shown here is derived from an EMBL/GenBank/DDBJ whole genome shotgun (WGS) entry which is preliminary data.</text>
</comment>
<name>A0ABQ3MYY0_9BACI</name>
<sequence>MKRHENQSIKMQEQTAENARKLVNNKVAKTIMEISLSRFPSLEKSNRLTEKSIESTCYNHNYYMEDVDGTLINMADLMMPSMLTPKPVVKQVVPKHIDNKIENYFKESKKRYARYFQLKLYLSGGFTLEEVANYYSTEDSRVSKNIKQAKQEIIDLLTEEELSKCYWWLKVPRPKVKVTETYVFPVEVKPQPKQKHWLDHLFTAPTK</sequence>
<reference evidence="1 2" key="1">
    <citation type="journal article" date="2022" name="Int. J. Syst. Evol. Microbiol.">
        <title>Neobacillus kokaensis sp. nov., isolated from soil.</title>
        <authorList>
            <person name="Yuki K."/>
            <person name="Matsubara H."/>
            <person name="Yamaguchi S."/>
        </authorList>
    </citation>
    <scope>NUCLEOTIDE SEQUENCE [LARGE SCALE GENOMIC DNA]</scope>
    <source>
        <strain evidence="1 2">LOB 377</strain>
    </source>
</reference>
<proteinExistence type="predicted"/>
<dbReference type="EMBL" id="BNDS01000001">
    <property type="protein sequence ID" value="GHH96607.1"/>
    <property type="molecule type" value="Genomic_DNA"/>
</dbReference>
<evidence type="ECO:0000313" key="1">
    <source>
        <dbReference type="EMBL" id="GHH96607.1"/>
    </source>
</evidence>
<evidence type="ECO:0000313" key="2">
    <source>
        <dbReference type="Proteomes" id="UP000637074"/>
    </source>
</evidence>
<accession>A0ABQ3MYY0</accession>
<organism evidence="1 2">
    <name type="scientific">Neobacillus kokaensis</name>
    <dbReference type="NCBI Taxonomy" id="2759023"/>
    <lineage>
        <taxon>Bacteria</taxon>
        <taxon>Bacillati</taxon>
        <taxon>Bacillota</taxon>
        <taxon>Bacilli</taxon>
        <taxon>Bacillales</taxon>
        <taxon>Bacillaceae</taxon>
        <taxon>Neobacillus</taxon>
    </lineage>
</organism>
<dbReference type="Proteomes" id="UP000637074">
    <property type="component" value="Unassembled WGS sequence"/>
</dbReference>
<keyword evidence="2" id="KW-1185">Reference proteome</keyword>
<evidence type="ECO:0008006" key="3">
    <source>
        <dbReference type="Google" id="ProtNLM"/>
    </source>
</evidence>
<protein>
    <recommendedName>
        <fullName evidence="3">RNA polymerase sigma-70 region 4 domain-containing protein</fullName>
    </recommendedName>
</protein>
<gene>
    <name evidence="1" type="ORF">AM1BK_01500</name>
</gene>
<dbReference type="RefSeq" id="WP_191268724.1">
    <property type="nucleotide sequence ID" value="NZ_BNDS01000001.1"/>
</dbReference>